<accession>A0AAU9J1M8</accession>
<reference evidence="2" key="1">
    <citation type="submission" date="2021-09" db="EMBL/GenBank/DDBJ databases">
        <authorList>
            <consortium name="AG Swart"/>
            <person name="Singh M."/>
            <person name="Singh A."/>
            <person name="Seah K."/>
            <person name="Emmerich C."/>
        </authorList>
    </citation>
    <scope>NUCLEOTIDE SEQUENCE</scope>
    <source>
        <strain evidence="2">ATCC30299</strain>
    </source>
</reference>
<dbReference type="EMBL" id="CAJZBQ010000024">
    <property type="protein sequence ID" value="CAG9320136.1"/>
    <property type="molecule type" value="Genomic_DNA"/>
</dbReference>
<name>A0AAU9J1M8_9CILI</name>
<sequence length="299" mass="34647">MSRRTLRKRMPDAEYLIGYVEDNEPIEKIMKKFKQLEEYQTKVGRDNLTSEDCRELIESTSIGEIQSSFRPRYEFSDISSMSSDSDSEGTDSTRQAKYVDPVTQSYMAVQKNLGEGRVIHEDVFNLNFQEKFEAILINAPDGLNIRAKGKLKYLKGLMNKGLIFLWSQKKEIKEWVEVMEKMKYQYVENLVWVQVDQTNVDAAGGLVNLTDFTPNLISKQPGWPFATSHLTLLMFRKIASGKLELRHQRTCDVVFDFTKPKNYVYHMIETLLPEAGVKLELWADGESRDGWIHVVHEEN</sequence>
<gene>
    <name evidence="2" type="ORF">BSTOLATCC_MIC25371</name>
</gene>
<comment type="caution">
    <text evidence="2">The sequence shown here is derived from an EMBL/GenBank/DDBJ whole genome shotgun (WGS) entry which is preliminary data.</text>
</comment>
<proteinExistence type="predicted"/>
<keyword evidence="3" id="KW-1185">Reference proteome</keyword>
<dbReference type="Proteomes" id="UP001162131">
    <property type="component" value="Unassembled WGS sequence"/>
</dbReference>
<feature type="region of interest" description="Disordered" evidence="1">
    <location>
        <begin position="77"/>
        <end position="96"/>
    </location>
</feature>
<protein>
    <submittedName>
        <fullName evidence="2">Uncharacterized protein</fullName>
    </submittedName>
</protein>
<evidence type="ECO:0000313" key="2">
    <source>
        <dbReference type="EMBL" id="CAG9320136.1"/>
    </source>
</evidence>
<evidence type="ECO:0000256" key="1">
    <source>
        <dbReference type="SAM" id="MobiDB-lite"/>
    </source>
</evidence>
<evidence type="ECO:0000313" key="3">
    <source>
        <dbReference type="Proteomes" id="UP001162131"/>
    </source>
</evidence>
<dbReference type="AlphaFoldDB" id="A0AAU9J1M8"/>
<organism evidence="2 3">
    <name type="scientific">Blepharisma stoltei</name>
    <dbReference type="NCBI Taxonomy" id="1481888"/>
    <lineage>
        <taxon>Eukaryota</taxon>
        <taxon>Sar</taxon>
        <taxon>Alveolata</taxon>
        <taxon>Ciliophora</taxon>
        <taxon>Postciliodesmatophora</taxon>
        <taxon>Heterotrichea</taxon>
        <taxon>Heterotrichida</taxon>
        <taxon>Blepharismidae</taxon>
        <taxon>Blepharisma</taxon>
    </lineage>
</organism>